<dbReference type="InterPro" id="IPR038801">
    <property type="entry name" value="TAF1C"/>
</dbReference>
<dbReference type="RefSeq" id="XP_028829624.1">
    <property type="nucleotide sequence ID" value="XM_028973791.1"/>
</dbReference>
<feature type="compositionally biased region" description="Polar residues" evidence="1">
    <location>
        <begin position="595"/>
        <end position="611"/>
    </location>
</feature>
<dbReference type="InterPro" id="IPR049087">
    <property type="entry name" value="TAF1C_beta-prop"/>
</dbReference>
<evidence type="ECO:0000259" key="2">
    <source>
        <dbReference type="Pfam" id="PF20641"/>
    </source>
</evidence>
<dbReference type="Pfam" id="PF20642">
    <property type="entry name" value="TAF1C_HB"/>
    <property type="match status" value="1"/>
</dbReference>
<dbReference type="GO" id="GO:0001164">
    <property type="term" value="F:RNA polymerase I core promoter sequence-specific DNA binding"/>
    <property type="evidence" value="ECO:0007669"/>
    <property type="project" value="TreeGrafter"/>
</dbReference>
<feature type="compositionally biased region" description="Polar residues" evidence="1">
    <location>
        <begin position="852"/>
        <end position="862"/>
    </location>
</feature>
<dbReference type="CTD" id="9013"/>
<feature type="region of interest" description="Disordered" evidence="1">
    <location>
        <begin position="578"/>
        <end position="619"/>
    </location>
</feature>
<reference evidence="4" key="3">
    <citation type="submission" date="2025-09" db="UniProtKB">
        <authorList>
            <consortium name="Ensembl"/>
        </authorList>
    </citation>
    <scope>IDENTIFICATION</scope>
</reference>
<sequence>MDNKFPNPLFPSIYSSGPAEAKNAHGDVGGWESYKQVLASRDPRIGQGQSETLDQWQFETQFQVSADKWAPVHPIVTPFRSPRKAGILSCPSTDPADFQKHMHNFYQFYSADAFGTASHIFNKHFCFRRKGIKTNERQVNVGLKMGTFLHQMKYKTCPVTYYSRRARCYDNLFKDVMHDIPPSLLGELLHEELSLQRDIAQFREAATGGAMSYIPYSEFHRSPKGCLVSAADANLHSLSFQQVTLKNNKEDGPRLKRNGEPISFTLNGPVRQIFAGTMQQTACVGVRSDYFCGAWVVARDVKPRALEVIQTDQPSTCLVVSPHISNELLVASESGSVYLWTVGKGLQKVREEHSNLYFNAKSLWHWCEFSAHPRVIVYADRTGAELSDFRASQNNGQTLFRIGKEFDCQSGERVILLQYLSEVHAHHHLITTQYSTYIMDERMPYVPMLKKDHCMKHPPMFAHVLASSTPTRSNVVILGSQRSQELMLLQYSGGRENACIAKGPCQKLHSPSECLAHLPVHFPHRQHRAQERLAVPAAGLAAIHSRQPEYLCVCQLSEAGDIFYQTLKLHTDAEGSNEASAITQVSDHEKEQSATDKTPQSLPASFNNSSGEDCDDSQGHRIIPSGLEVVLNDDTDIPHHFGVELDINQRPPTSQSSKTLSHTVRSENTLKVGKRVILRWTKWLTKFFQLPAKQSLPHFYRNVDFLPHDLPQKDPVVDDSIQNTRKVMKDSMSRRDVLVHSLTYLPPLPVLPIPDPVSASEWHDDLSQRMNHAWQGNWKQWWDDKLGLNQEGKVRALQRRRQLKKAKARKRFSLSGSFSSLASYQSDMENSGWSSASQDLGSDWDDGALVVSPQSEQLSSTKNGDRKLTSTEYDACYPSTTANESSEKEKGASQLPSLPDPDTGRSEVKKKARLESQDYLNSLFGAQEPMHQSIYSMQSPLVSSSQQSSLSYSQQLLPFRASQGTMSSQPKKKSRMGF</sequence>
<dbReference type="Proteomes" id="UP000694580">
    <property type="component" value="Chromosome 3"/>
</dbReference>
<dbReference type="GO" id="GO:0001650">
    <property type="term" value="C:fibrillar center"/>
    <property type="evidence" value="ECO:0007669"/>
    <property type="project" value="TreeGrafter"/>
</dbReference>
<gene>
    <name evidence="4" type="primary">taf1c</name>
</gene>
<protein>
    <recommendedName>
        <fullName evidence="6">TATA box-binding protein-associated factor RNA polymerase I subunit C</fullName>
    </recommendedName>
</protein>
<evidence type="ECO:0000259" key="3">
    <source>
        <dbReference type="Pfam" id="PF20642"/>
    </source>
</evidence>
<evidence type="ECO:0000313" key="5">
    <source>
        <dbReference type="Proteomes" id="UP000694580"/>
    </source>
</evidence>
<accession>A0AAY4EQ08</accession>
<dbReference type="Pfam" id="PF20641">
    <property type="entry name" value="TAF1C_beta-prop"/>
    <property type="match status" value="1"/>
</dbReference>
<feature type="domain" description="TAF1C helical bundle" evidence="3">
    <location>
        <begin position="528"/>
        <end position="820"/>
    </location>
</feature>
<dbReference type="GeneTree" id="ENSGT00390000010767"/>
<dbReference type="GeneID" id="114786576"/>
<feature type="domain" description="TAF1C beta-propeller" evidence="2">
    <location>
        <begin position="284"/>
        <end position="421"/>
    </location>
</feature>
<name>A0AAY4EQ08_9TELE</name>
<organism evidence="4 5">
    <name type="scientific">Denticeps clupeoides</name>
    <name type="common">denticle herring</name>
    <dbReference type="NCBI Taxonomy" id="299321"/>
    <lineage>
        <taxon>Eukaryota</taxon>
        <taxon>Metazoa</taxon>
        <taxon>Chordata</taxon>
        <taxon>Craniata</taxon>
        <taxon>Vertebrata</taxon>
        <taxon>Euteleostomi</taxon>
        <taxon>Actinopterygii</taxon>
        <taxon>Neopterygii</taxon>
        <taxon>Teleostei</taxon>
        <taxon>Clupei</taxon>
        <taxon>Clupeiformes</taxon>
        <taxon>Denticipitoidei</taxon>
        <taxon>Denticipitidae</taxon>
        <taxon>Denticeps</taxon>
    </lineage>
</organism>
<feature type="region of interest" description="Disordered" evidence="1">
    <location>
        <begin position="938"/>
        <end position="978"/>
    </location>
</feature>
<evidence type="ECO:0000256" key="1">
    <source>
        <dbReference type="SAM" id="MobiDB-lite"/>
    </source>
</evidence>
<reference evidence="4" key="2">
    <citation type="submission" date="2025-08" db="UniProtKB">
        <authorList>
            <consortium name="Ensembl"/>
        </authorList>
    </citation>
    <scope>IDENTIFICATION</scope>
</reference>
<dbReference type="AlphaFoldDB" id="A0AAY4EQ08"/>
<feature type="compositionally biased region" description="Low complexity" evidence="1">
    <location>
        <begin position="938"/>
        <end position="957"/>
    </location>
</feature>
<dbReference type="PANTHER" id="PTHR15319:SF1">
    <property type="entry name" value="TATA BOX-BINDING PROTEIN-ASSOCIATED FACTOR RNA POLYMERASE I SUBUNIT C"/>
    <property type="match status" value="1"/>
</dbReference>
<evidence type="ECO:0000313" key="4">
    <source>
        <dbReference type="Ensembl" id="ENSDCDP00010059750.1"/>
    </source>
</evidence>
<reference evidence="4 5" key="1">
    <citation type="submission" date="2020-06" db="EMBL/GenBank/DDBJ databases">
        <authorList>
            <consortium name="Wellcome Sanger Institute Data Sharing"/>
        </authorList>
    </citation>
    <scope>NUCLEOTIDE SEQUENCE [LARGE SCALE GENOMIC DNA]</scope>
</reference>
<dbReference type="Ensembl" id="ENSDCDT00010070478.1">
    <property type="protein sequence ID" value="ENSDCDP00010059750.1"/>
    <property type="gene ID" value="ENSDCDG00010033340.1"/>
</dbReference>
<feature type="region of interest" description="Disordered" evidence="1">
    <location>
        <begin position="852"/>
        <end position="910"/>
    </location>
</feature>
<proteinExistence type="predicted"/>
<keyword evidence="5" id="KW-1185">Reference proteome</keyword>
<dbReference type="PANTHER" id="PTHR15319">
    <property type="entry name" value="TATA BOX-BINDING PROTEIN ASSOCIATED FACTOR RNA POLYMERASE I SUBUNIT C"/>
    <property type="match status" value="1"/>
</dbReference>
<evidence type="ECO:0008006" key="6">
    <source>
        <dbReference type="Google" id="ProtNLM"/>
    </source>
</evidence>
<dbReference type="InterPro" id="IPR049090">
    <property type="entry name" value="TAF1C_HB"/>
</dbReference>